<proteinExistence type="inferred from homology"/>
<evidence type="ECO:0000256" key="6">
    <source>
        <dbReference type="ARBA" id="ARBA00023242"/>
    </source>
</evidence>
<keyword evidence="4" id="KW-0240">DNA-directed RNA polymerase</keyword>
<evidence type="ECO:0000256" key="1">
    <source>
        <dbReference type="ARBA" id="ARBA00004123"/>
    </source>
</evidence>
<dbReference type="InterPro" id="IPR038324">
    <property type="entry name" value="Rpb4/RPC9_sf"/>
</dbReference>
<dbReference type="PANTHER" id="PTHR15561">
    <property type="entry name" value="CALCITONIN GENE-RELATED PEPTIDE-RECEPTOR COMPONENT PROTEIN"/>
    <property type="match status" value="1"/>
</dbReference>
<comment type="similarity">
    <text evidence="2">Belongs to the eukaryotic RPC9 RNA polymerase subunit family.</text>
</comment>
<reference evidence="9" key="1">
    <citation type="submission" date="2023-03" db="EMBL/GenBank/DDBJ databases">
        <title>Mating type loci evolution in Malassezia.</title>
        <authorList>
            <person name="Coelho M.A."/>
        </authorList>
    </citation>
    <scope>NUCLEOTIDE SEQUENCE</scope>
    <source>
        <strain evidence="9">CBS 12830</strain>
    </source>
</reference>
<keyword evidence="5" id="KW-0804">Transcription</keyword>
<keyword evidence="6" id="KW-0539">Nucleus</keyword>
<dbReference type="InterPro" id="IPR006590">
    <property type="entry name" value="RNA_pol_Rpb4/RPC9_core"/>
</dbReference>
<evidence type="ECO:0000256" key="4">
    <source>
        <dbReference type="ARBA" id="ARBA00022478"/>
    </source>
</evidence>
<dbReference type="GO" id="GO:0006384">
    <property type="term" value="P:transcription initiation at RNA polymerase III promoter"/>
    <property type="evidence" value="ECO:0007669"/>
    <property type="project" value="InterPro"/>
</dbReference>
<comment type="subcellular location">
    <subcellularLocation>
        <location evidence="1">Nucleus</location>
    </subcellularLocation>
</comment>
<feature type="compositionally biased region" description="Basic and acidic residues" evidence="7">
    <location>
        <begin position="23"/>
        <end position="41"/>
    </location>
</feature>
<evidence type="ECO:0000256" key="2">
    <source>
        <dbReference type="ARBA" id="ARBA00006898"/>
    </source>
</evidence>
<evidence type="ECO:0000256" key="5">
    <source>
        <dbReference type="ARBA" id="ARBA00023163"/>
    </source>
</evidence>
<organism evidence="9 10">
    <name type="scientific">Malassezia equina</name>
    <dbReference type="NCBI Taxonomy" id="1381935"/>
    <lineage>
        <taxon>Eukaryota</taxon>
        <taxon>Fungi</taxon>
        <taxon>Dikarya</taxon>
        <taxon>Basidiomycota</taxon>
        <taxon>Ustilaginomycotina</taxon>
        <taxon>Malasseziomycetes</taxon>
        <taxon>Malasseziales</taxon>
        <taxon>Malasseziaceae</taxon>
        <taxon>Malassezia</taxon>
    </lineage>
</organism>
<feature type="region of interest" description="Disordered" evidence="7">
    <location>
        <begin position="191"/>
        <end position="222"/>
    </location>
</feature>
<protein>
    <recommendedName>
        <fullName evidence="3">DNA-directed RNA polymerase III subunit RPC9</fullName>
    </recommendedName>
</protein>
<feature type="compositionally biased region" description="Acidic residues" evidence="7">
    <location>
        <begin position="210"/>
        <end position="222"/>
    </location>
</feature>
<dbReference type="SUPFAM" id="SSF47819">
    <property type="entry name" value="HRDC-like"/>
    <property type="match status" value="1"/>
</dbReference>
<dbReference type="InterPro" id="IPR005574">
    <property type="entry name" value="Rpb4/RPC9"/>
</dbReference>
<dbReference type="GO" id="GO:0005666">
    <property type="term" value="C:RNA polymerase III complex"/>
    <property type="evidence" value="ECO:0007669"/>
    <property type="project" value="InterPro"/>
</dbReference>
<sequence>MRVIKARAALLSDFEVLQLLKDSESEQRDDARSRKESKADLAEDDHDVPPNLRTIQFETISSLSQAFRPCSVQNAQKIHSFKQMLQDRGYVVPDADILEGAIGLTKAERLQLVNHAPVSVVELHTKLIEELGQRMSDEQIEDILHCVSSCLPAPSETTSTAPMMDTSLAPMSEDAVERPDVTMEEVVAAEEEDAFPEEHFEHETAGAGMDQDDAGMDQDDDE</sequence>
<evidence type="ECO:0000313" key="10">
    <source>
        <dbReference type="Proteomes" id="UP001214415"/>
    </source>
</evidence>
<dbReference type="EMBL" id="CP119902">
    <property type="protein sequence ID" value="WFD23007.1"/>
    <property type="molecule type" value="Genomic_DNA"/>
</dbReference>
<dbReference type="AlphaFoldDB" id="A0AAF0EAV4"/>
<dbReference type="Gene3D" id="1.20.1250.40">
    <property type="match status" value="1"/>
</dbReference>
<dbReference type="GO" id="GO:0000166">
    <property type="term" value="F:nucleotide binding"/>
    <property type="evidence" value="ECO:0007669"/>
    <property type="project" value="InterPro"/>
</dbReference>
<gene>
    <name evidence="9" type="ORF">MEQU1_001691</name>
</gene>
<evidence type="ECO:0000313" key="9">
    <source>
        <dbReference type="EMBL" id="WFD23007.1"/>
    </source>
</evidence>
<accession>A0AAF0EAV4</accession>
<dbReference type="Proteomes" id="UP001214415">
    <property type="component" value="Chromosome 3"/>
</dbReference>
<dbReference type="InterPro" id="IPR038846">
    <property type="entry name" value="RPC9"/>
</dbReference>
<dbReference type="InterPro" id="IPR010997">
    <property type="entry name" value="HRDC-like_sf"/>
</dbReference>
<dbReference type="Pfam" id="PF03874">
    <property type="entry name" value="RNA_pol_Rpb4"/>
    <property type="match status" value="1"/>
</dbReference>
<feature type="region of interest" description="Disordered" evidence="7">
    <location>
        <begin position="23"/>
        <end position="49"/>
    </location>
</feature>
<dbReference type="SMART" id="SM00657">
    <property type="entry name" value="RPOL4c"/>
    <property type="match status" value="1"/>
</dbReference>
<evidence type="ECO:0000259" key="8">
    <source>
        <dbReference type="SMART" id="SM00657"/>
    </source>
</evidence>
<keyword evidence="10" id="KW-1185">Reference proteome</keyword>
<name>A0AAF0EAV4_9BASI</name>
<evidence type="ECO:0000256" key="7">
    <source>
        <dbReference type="SAM" id="MobiDB-lite"/>
    </source>
</evidence>
<dbReference type="PANTHER" id="PTHR15561:SF0">
    <property type="entry name" value="DNA-DIRECTED RNA POLYMERASE III SUBUNIT RPC9"/>
    <property type="match status" value="1"/>
</dbReference>
<feature type="domain" description="RNA polymerase Rpb4/RPC9 core" evidence="8">
    <location>
        <begin position="1"/>
        <end position="154"/>
    </location>
</feature>
<evidence type="ECO:0000256" key="3">
    <source>
        <dbReference type="ARBA" id="ARBA00016672"/>
    </source>
</evidence>